<evidence type="ECO:0000259" key="7">
    <source>
        <dbReference type="PROSITE" id="PS51900"/>
    </source>
</evidence>
<dbReference type="CDD" id="cd00397">
    <property type="entry name" value="DNA_BRE_C"/>
    <property type="match status" value="1"/>
</dbReference>
<evidence type="ECO:0000256" key="3">
    <source>
        <dbReference type="ARBA" id="ARBA00023125"/>
    </source>
</evidence>
<evidence type="ECO:0000256" key="4">
    <source>
        <dbReference type="ARBA" id="ARBA00023172"/>
    </source>
</evidence>
<keyword evidence="2" id="KW-0229">DNA integration</keyword>
<name>A0ABW8JVF8_9GAMM</name>
<feature type="domain" description="Tyr recombinase" evidence="6">
    <location>
        <begin position="153"/>
        <end position="343"/>
    </location>
</feature>
<proteinExistence type="predicted"/>
<protein>
    <submittedName>
        <fullName evidence="8">Tyrosine-type recombinase/integrase</fullName>
    </submittedName>
</protein>
<dbReference type="PROSITE" id="PS51900">
    <property type="entry name" value="CB"/>
    <property type="match status" value="1"/>
</dbReference>
<dbReference type="InterPro" id="IPR011010">
    <property type="entry name" value="DNA_brk_join_enz"/>
</dbReference>
<dbReference type="SUPFAM" id="SSF56349">
    <property type="entry name" value="DNA breaking-rejoining enzymes"/>
    <property type="match status" value="1"/>
</dbReference>
<dbReference type="RefSeq" id="WP_404634079.1">
    <property type="nucleotide sequence ID" value="NZ_JADIKM010000003.1"/>
</dbReference>
<evidence type="ECO:0000313" key="8">
    <source>
        <dbReference type="EMBL" id="MFK2905024.1"/>
    </source>
</evidence>
<reference evidence="8 9" key="1">
    <citation type="submission" date="2020-10" db="EMBL/GenBank/DDBJ databases">
        <title>Phylogeny of dyella-like bacteria.</title>
        <authorList>
            <person name="Fu J."/>
        </authorList>
    </citation>
    <scope>NUCLEOTIDE SEQUENCE [LARGE SCALE GENOMIC DNA]</scope>
    <source>
        <strain evidence="8 9">Gsoil3046</strain>
    </source>
</reference>
<dbReference type="Proteomes" id="UP001620460">
    <property type="component" value="Unassembled WGS sequence"/>
</dbReference>
<sequence length="378" mass="42603">MAEVPEIPRGLDLPAQELRIRESLLAGGGPLASAMRAVEAREWRTPGWLTLCWLWVQFLVVVRGFRGATTVADYVEAVARFVGWVDEQRLDLRALQVRDLDNWQKWLYMRRRLSVSARRQALMAVRSLFGYMASRDEAKNVTVGYAAPKRVTSTAKKYSPTQLRSLFAAVKEGETELVVQRDTAMLLLLLAGGLRREEISTLRIDQLELASDRKGQVHVFGKGAKERTVPIEGPVVRSLVVWLEARSRIDELHTDAVFVNLSRNGGKGAGLGVKAIEDTVKRTARRAGLGSWGVHRFRVTFATMLYDDGTDIERIRVLMGHESIETTRRYLAVSNRMNRHSLKAHRQHAALGTVPDDLPLWAQDLERKRHGSSILPPR</sequence>
<keyword evidence="9" id="KW-1185">Reference proteome</keyword>
<evidence type="ECO:0000259" key="6">
    <source>
        <dbReference type="PROSITE" id="PS51898"/>
    </source>
</evidence>
<feature type="domain" description="Core-binding (CB)" evidence="7">
    <location>
        <begin position="56"/>
        <end position="133"/>
    </location>
</feature>
<evidence type="ECO:0000256" key="2">
    <source>
        <dbReference type="ARBA" id="ARBA00022908"/>
    </source>
</evidence>
<evidence type="ECO:0000256" key="5">
    <source>
        <dbReference type="PROSITE-ProRule" id="PRU01248"/>
    </source>
</evidence>
<accession>A0ABW8JVF8</accession>
<comment type="caution">
    <text evidence="8">The sequence shown here is derived from an EMBL/GenBank/DDBJ whole genome shotgun (WGS) entry which is preliminary data.</text>
</comment>
<dbReference type="PANTHER" id="PTHR30349:SF81">
    <property type="entry name" value="TYROSINE RECOMBINASE XERC"/>
    <property type="match status" value="1"/>
</dbReference>
<keyword evidence="4" id="KW-0233">DNA recombination</keyword>
<dbReference type="InterPro" id="IPR050090">
    <property type="entry name" value="Tyrosine_recombinase_XerCD"/>
</dbReference>
<dbReference type="InterPro" id="IPR002104">
    <property type="entry name" value="Integrase_catalytic"/>
</dbReference>
<evidence type="ECO:0000313" key="9">
    <source>
        <dbReference type="Proteomes" id="UP001620460"/>
    </source>
</evidence>
<dbReference type="PROSITE" id="PS51898">
    <property type="entry name" value="TYR_RECOMBINASE"/>
    <property type="match status" value="1"/>
</dbReference>
<dbReference type="Gene3D" id="1.10.443.10">
    <property type="entry name" value="Intergrase catalytic core"/>
    <property type="match status" value="1"/>
</dbReference>
<dbReference type="InterPro" id="IPR013762">
    <property type="entry name" value="Integrase-like_cat_sf"/>
</dbReference>
<dbReference type="Pfam" id="PF00589">
    <property type="entry name" value="Phage_integrase"/>
    <property type="match status" value="1"/>
</dbReference>
<organism evidence="8 9">
    <name type="scientific">Dyella ginsengisoli</name>
    <dbReference type="NCBI Taxonomy" id="363848"/>
    <lineage>
        <taxon>Bacteria</taxon>
        <taxon>Pseudomonadati</taxon>
        <taxon>Pseudomonadota</taxon>
        <taxon>Gammaproteobacteria</taxon>
        <taxon>Lysobacterales</taxon>
        <taxon>Rhodanobacteraceae</taxon>
        <taxon>Dyella</taxon>
    </lineage>
</organism>
<keyword evidence="1" id="KW-0159">Chromosome partition</keyword>
<keyword evidence="3 5" id="KW-0238">DNA-binding</keyword>
<dbReference type="InterPro" id="IPR010998">
    <property type="entry name" value="Integrase_recombinase_N"/>
</dbReference>
<gene>
    <name evidence="8" type="ORF">ISP17_13765</name>
</gene>
<dbReference type="EMBL" id="JADIKM010000003">
    <property type="protein sequence ID" value="MFK2905024.1"/>
    <property type="molecule type" value="Genomic_DNA"/>
</dbReference>
<dbReference type="InterPro" id="IPR044068">
    <property type="entry name" value="CB"/>
</dbReference>
<dbReference type="PANTHER" id="PTHR30349">
    <property type="entry name" value="PHAGE INTEGRASE-RELATED"/>
    <property type="match status" value="1"/>
</dbReference>
<dbReference type="Gene3D" id="1.10.150.130">
    <property type="match status" value="1"/>
</dbReference>
<evidence type="ECO:0000256" key="1">
    <source>
        <dbReference type="ARBA" id="ARBA00022829"/>
    </source>
</evidence>